<evidence type="ECO:0000313" key="3">
    <source>
        <dbReference type="Proteomes" id="UP000054988"/>
    </source>
</evidence>
<accession>A0A0W0FPH2</accession>
<evidence type="ECO:0000259" key="1">
    <source>
        <dbReference type="Pfam" id="PF22936"/>
    </source>
</evidence>
<dbReference type="EMBL" id="LATX01001780">
    <property type="protein sequence ID" value="KTB38145.1"/>
    <property type="molecule type" value="Genomic_DNA"/>
</dbReference>
<evidence type="ECO:0000313" key="2">
    <source>
        <dbReference type="EMBL" id="KTB38145.1"/>
    </source>
</evidence>
<dbReference type="AlphaFoldDB" id="A0A0W0FPH2"/>
<feature type="domain" description="Retrovirus-related Pol polyprotein from transposon TNT 1-94-like beta-barrel" evidence="1">
    <location>
        <begin position="207"/>
        <end position="274"/>
    </location>
</feature>
<dbReference type="Pfam" id="PF22936">
    <property type="entry name" value="Pol_BBD"/>
    <property type="match status" value="1"/>
</dbReference>
<sequence length="277" mass="31345">MHHPESACSFTGIETWDQKPSWSDLLRLENPSPPLPIPVQVPPPQGSFMIKDAVIYKHDLEFVFISTFKDEDIEIKLELSDHTLSVTKKDDLEDADPNTFFYIGNGNRNHISSFYNPFVPPTPPPEVKRWEEEHKYDYKCNQADYYDWYGPGPITFSGTNQTKQNNIETNVFYKNIEDCVVNVCATNMFCTLVDCTSNSVKSNSAYWVLDSAATNHISPHIGDFSELHEINPIAIQGVNGGDTITKAGTVIISHQNSNNVIHQVKLSPVYYHPKSTF</sequence>
<comment type="caution">
    <text evidence="2">The sequence shown here is derived from an EMBL/GenBank/DDBJ whole genome shotgun (WGS) entry which is preliminary data.</text>
</comment>
<name>A0A0W0FPH2_MONRR</name>
<dbReference type="InterPro" id="IPR054722">
    <property type="entry name" value="PolX-like_BBD"/>
</dbReference>
<dbReference type="Proteomes" id="UP000054988">
    <property type="component" value="Unassembled WGS sequence"/>
</dbReference>
<organism evidence="2 3">
    <name type="scientific">Moniliophthora roreri</name>
    <name type="common">Frosty pod rot fungus</name>
    <name type="synonym">Monilia roreri</name>
    <dbReference type="NCBI Taxonomy" id="221103"/>
    <lineage>
        <taxon>Eukaryota</taxon>
        <taxon>Fungi</taxon>
        <taxon>Dikarya</taxon>
        <taxon>Basidiomycota</taxon>
        <taxon>Agaricomycotina</taxon>
        <taxon>Agaricomycetes</taxon>
        <taxon>Agaricomycetidae</taxon>
        <taxon>Agaricales</taxon>
        <taxon>Marasmiineae</taxon>
        <taxon>Marasmiaceae</taxon>
        <taxon>Moniliophthora</taxon>
    </lineage>
</organism>
<protein>
    <recommendedName>
        <fullName evidence="1">Retrovirus-related Pol polyprotein from transposon TNT 1-94-like beta-barrel domain-containing protein</fullName>
    </recommendedName>
</protein>
<reference evidence="2 3" key="1">
    <citation type="submission" date="2015-12" db="EMBL/GenBank/DDBJ databases">
        <title>Draft genome sequence of Moniliophthora roreri, the causal agent of frosty pod rot of cacao.</title>
        <authorList>
            <person name="Aime M.C."/>
            <person name="Diaz-Valderrama J.R."/>
            <person name="Kijpornyongpan T."/>
            <person name="Phillips-Mora W."/>
        </authorList>
    </citation>
    <scope>NUCLEOTIDE SEQUENCE [LARGE SCALE GENOMIC DNA]</scope>
    <source>
        <strain evidence="2 3">MCA 2952</strain>
    </source>
</reference>
<gene>
    <name evidence="2" type="ORF">WG66_9294</name>
</gene>
<proteinExistence type="predicted"/>